<gene>
    <name evidence="3" type="ORF">QR680_017253</name>
</gene>
<keyword evidence="1" id="KW-0175">Coiled coil</keyword>
<feature type="coiled-coil region" evidence="1">
    <location>
        <begin position="30"/>
        <end position="81"/>
    </location>
</feature>
<evidence type="ECO:0000313" key="4">
    <source>
        <dbReference type="Proteomes" id="UP001175271"/>
    </source>
</evidence>
<accession>A0AA39HF28</accession>
<proteinExistence type="predicted"/>
<sequence>MPKRSAKKLQQKLASKHGGDTMHRKAQEVRNALRSENASLVKQISQLQSELVVVIAQRDALQAEVTNLRELVESRNNLQDEVSLLHKSIACRDKEISLLKAQWRSQRTAKNFTIEKLERSKALSLPQATLPIRSSWFCEKARAIFVGVIDYCAAEHDHQCQCDHTCLHDPWNPPQNSGELCTVYWLLNHHSWRKDISHVASLSSKEVWIKEKSLPKSSRNSRPSTM</sequence>
<feature type="region of interest" description="Disordered" evidence="2">
    <location>
        <begin position="1"/>
        <end position="24"/>
    </location>
</feature>
<dbReference type="EMBL" id="JAUCMV010000004">
    <property type="protein sequence ID" value="KAK0404036.1"/>
    <property type="molecule type" value="Genomic_DNA"/>
</dbReference>
<evidence type="ECO:0000256" key="1">
    <source>
        <dbReference type="SAM" id="Coils"/>
    </source>
</evidence>
<dbReference type="AlphaFoldDB" id="A0AA39HF28"/>
<protein>
    <submittedName>
        <fullName evidence="3">Uncharacterized protein</fullName>
    </submittedName>
</protein>
<name>A0AA39HF28_9BILA</name>
<evidence type="ECO:0000313" key="3">
    <source>
        <dbReference type="EMBL" id="KAK0404036.1"/>
    </source>
</evidence>
<comment type="caution">
    <text evidence="3">The sequence shown here is derived from an EMBL/GenBank/DDBJ whole genome shotgun (WGS) entry which is preliminary data.</text>
</comment>
<keyword evidence="4" id="KW-1185">Reference proteome</keyword>
<organism evidence="3 4">
    <name type="scientific">Steinernema hermaphroditum</name>
    <dbReference type="NCBI Taxonomy" id="289476"/>
    <lineage>
        <taxon>Eukaryota</taxon>
        <taxon>Metazoa</taxon>
        <taxon>Ecdysozoa</taxon>
        <taxon>Nematoda</taxon>
        <taxon>Chromadorea</taxon>
        <taxon>Rhabditida</taxon>
        <taxon>Tylenchina</taxon>
        <taxon>Panagrolaimomorpha</taxon>
        <taxon>Strongyloidoidea</taxon>
        <taxon>Steinernematidae</taxon>
        <taxon>Steinernema</taxon>
    </lineage>
</organism>
<evidence type="ECO:0000256" key="2">
    <source>
        <dbReference type="SAM" id="MobiDB-lite"/>
    </source>
</evidence>
<reference evidence="3" key="1">
    <citation type="submission" date="2023-06" db="EMBL/GenBank/DDBJ databases">
        <title>Genomic analysis of the entomopathogenic nematode Steinernema hermaphroditum.</title>
        <authorList>
            <person name="Schwarz E.M."/>
            <person name="Heppert J.K."/>
            <person name="Baniya A."/>
            <person name="Schwartz H.T."/>
            <person name="Tan C.-H."/>
            <person name="Antoshechkin I."/>
            <person name="Sternberg P.W."/>
            <person name="Goodrich-Blair H."/>
            <person name="Dillman A.R."/>
        </authorList>
    </citation>
    <scope>NUCLEOTIDE SEQUENCE</scope>
    <source>
        <strain evidence="3">PS9179</strain>
        <tissue evidence="3">Whole animal</tissue>
    </source>
</reference>
<feature type="compositionally biased region" description="Basic residues" evidence="2">
    <location>
        <begin position="1"/>
        <end position="10"/>
    </location>
</feature>
<dbReference type="Proteomes" id="UP001175271">
    <property type="component" value="Unassembled WGS sequence"/>
</dbReference>